<protein>
    <submittedName>
        <fullName evidence="1">Uncharacterized protein</fullName>
    </submittedName>
</protein>
<dbReference type="KEGG" id="vg:26622711"/>
<keyword evidence="2" id="KW-1185">Reference proteome</keyword>
<dbReference type="EMBL" id="KP890823">
    <property type="protein sequence ID" value="AKA62029.1"/>
    <property type="molecule type" value="Genomic_DNA"/>
</dbReference>
<dbReference type="Proteomes" id="UP000202749">
    <property type="component" value="Segment"/>
</dbReference>
<accession>A0A0G2SS94</accession>
<proteinExistence type="predicted"/>
<name>A0A0G2SS94_9CAUD</name>
<reference evidence="1 2" key="1">
    <citation type="submission" date="2015-03" db="EMBL/GenBank/DDBJ databases">
        <authorList>
            <person name="Melo L.D.R."/>
            <person name="Veiga P."/>
            <person name="Cerca N."/>
            <person name="Kropinski A.M."/>
            <person name="Azeredo J."/>
            <person name="Almeida C."/>
            <person name="Sillankorva S."/>
        </authorList>
    </citation>
    <scope>NUCLEOTIDE SEQUENCE [LARGE SCALE GENOMIC DNA]</scope>
</reference>
<organism evidence="1 2">
    <name type="scientific">Proteus phage vB_PmiM_Pm5461</name>
    <dbReference type="NCBI Taxonomy" id="1636250"/>
    <lineage>
        <taxon>Viruses</taxon>
        <taxon>Duplodnaviria</taxon>
        <taxon>Heunggongvirae</taxon>
        <taxon>Uroviricota</taxon>
        <taxon>Caudoviricetes</taxon>
        <taxon>Pantevenvirales</taxon>
        <taxon>Straboviridae</taxon>
        <taxon>Bragavirus</taxon>
        <taxon>Bragavirus pm5461</taxon>
    </lineage>
</organism>
<evidence type="ECO:0000313" key="2">
    <source>
        <dbReference type="Proteomes" id="UP000202749"/>
    </source>
</evidence>
<sequence>MIKENFKTWLSIDIEDLLKYSRKTKWMGSGEFSWTILGRYKNSVPSLRKAFEEYQDWLRSNKNSILVLYVGESTQLEVKFTNGGEYKFRIVPSK</sequence>
<dbReference type="RefSeq" id="YP_009195585.1">
    <property type="nucleotide sequence ID" value="NC_028762.1"/>
</dbReference>
<evidence type="ECO:0000313" key="1">
    <source>
        <dbReference type="EMBL" id="AKA62029.1"/>
    </source>
</evidence>
<gene>
    <name evidence="1" type="ORF">Pm5461_163</name>
</gene>
<dbReference type="GeneID" id="26622711"/>